<gene>
    <name evidence="1" type="primary">mtnW</name>
    <name evidence="1" type="ORF">FC695_25090</name>
</gene>
<sequence>EELAEHEHTNSYLRKKVKRGIIKIEYPLLNFSPDLPAILTTTFGKLSLDGEVRLIDLTFSDELKKHFPGPKFGIDGIRNLLQVHDRP</sequence>
<dbReference type="PANTHER" id="PTHR42704">
    <property type="entry name" value="RIBULOSE BISPHOSPHATE CARBOXYLASE"/>
    <property type="match status" value="1"/>
</dbReference>
<evidence type="ECO:0000313" key="1">
    <source>
        <dbReference type="EMBL" id="TKI97529.1"/>
    </source>
</evidence>
<comment type="caution">
    <text evidence="1">The sequence shown here is derived from an EMBL/GenBank/DDBJ whole genome shotgun (WGS) entry which is preliminary data.</text>
</comment>
<evidence type="ECO:0000313" key="2">
    <source>
        <dbReference type="Proteomes" id="UP000308444"/>
    </source>
</evidence>
<dbReference type="EMBL" id="SZOH01002022">
    <property type="protein sequence ID" value="TKI97529.1"/>
    <property type="molecule type" value="Genomic_DNA"/>
</dbReference>
<proteinExistence type="predicted"/>
<dbReference type="SUPFAM" id="SSF54966">
    <property type="entry name" value="RuBisCO, large subunit, small (N-terminal) domain"/>
    <property type="match status" value="1"/>
</dbReference>
<dbReference type="Gene3D" id="3.30.70.150">
    <property type="entry name" value="RuBisCO large subunit, N-terminal domain"/>
    <property type="match status" value="1"/>
</dbReference>
<accession>A0A9X9A5H6</accession>
<feature type="non-terminal residue" evidence="1">
    <location>
        <position position="87"/>
    </location>
</feature>
<dbReference type="PANTHER" id="PTHR42704:SF17">
    <property type="entry name" value="RIBULOSE BISPHOSPHATE CARBOXYLASE LARGE CHAIN"/>
    <property type="match status" value="1"/>
</dbReference>
<dbReference type="Proteomes" id="UP000308444">
    <property type="component" value="Unassembled WGS sequence"/>
</dbReference>
<dbReference type="AlphaFoldDB" id="A0A9X9A5H6"/>
<protein>
    <submittedName>
        <fullName evidence="1">2,3-diketo-5-methylthiopentyl-1-phosphate enolase</fullName>
    </submittedName>
</protein>
<dbReference type="InterPro" id="IPR033966">
    <property type="entry name" value="RuBisCO"/>
</dbReference>
<reference evidence="1 2" key="1">
    <citation type="journal article" date="2019" name="Environ. Microbiol.">
        <title>An active ?-lactamase is a part of an orchestrated cell wall stress resistance network of Bacillus subtilis and related rhizosphere species.</title>
        <authorList>
            <person name="Bucher T."/>
            <person name="Keren-Paz A."/>
            <person name="Hausser J."/>
            <person name="Olender T."/>
            <person name="Cytryn E."/>
            <person name="Kolodkin-Gal I."/>
        </authorList>
    </citation>
    <scope>NUCLEOTIDE SEQUENCE [LARGE SCALE GENOMIC DNA]</scope>
    <source>
        <strain evidence="1 2">I32</strain>
    </source>
</reference>
<dbReference type="GO" id="GO:0015977">
    <property type="term" value="P:carbon fixation"/>
    <property type="evidence" value="ECO:0007669"/>
    <property type="project" value="InterPro"/>
</dbReference>
<dbReference type="InterPro" id="IPR036422">
    <property type="entry name" value="RuBisCO_lsu_N_sf"/>
</dbReference>
<name>A0A9X9A5H6_BACCE</name>
<feature type="non-terminal residue" evidence="1">
    <location>
        <position position="1"/>
    </location>
</feature>
<organism evidence="1 2">
    <name type="scientific">Bacillus cereus</name>
    <dbReference type="NCBI Taxonomy" id="1396"/>
    <lineage>
        <taxon>Bacteria</taxon>
        <taxon>Bacillati</taxon>
        <taxon>Bacillota</taxon>
        <taxon>Bacilli</taxon>
        <taxon>Bacillales</taxon>
        <taxon>Bacillaceae</taxon>
        <taxon>Bacillus</taxon>
        <taxon>Bacillus cereus group</taxon>
    </lineage>
</organism>
<dbReference type="GO" id="GO:0016984">
    <property type="term" value="F:ribulose-bisphosphate carboxylase activity"/>
    <property type="evidence" value="ECO:0007669"/>
    <property type="project" value="InterPro"/>
</dbReference>